<accession>A0A914DND3</accession>
<protein>
    <submittedName>
        <fullName evidence="2">Uncharacterized protein</fullName>
    </submittedName>
</protein>
<organism evidence="1 2">
    <name type="scientific">Acrobeloides nanus</name>
    <dbReference type="NCBI Taxonomy" id="290746"/>
    <lineage>
        <taxon>Eukaryota</taxon>
        <taxon>Metazoa</taxon>
        <taxon>Ecdysozoa</taxon>
        <taxon>Nematoda</taxon>
        <taxon>Chromadorea</taxon>
        <taxon>Rhabditida</taxon>
        <taxon>Tylenchina</taxon>
        <taxon>Cephalobomorpha</taxon>
        <taxon>Cephaloboidea</taxon>
        <taxon>Cephalobidae</taxon>
        <taxon>Acrobeloides</taxon>
    </lineage>
</organism>
<evidence type="ECO:0000313" key="1">
    <source>
        <dbReference type="Proteomes" id="UP000887540"/>
    </source>
</evidence>
<evidence type="ECO:0000313" key="2">
    <source>
        <dbReference type="WBParaSite" id="ACRNAN_scaffold3003.g11191.t1"/>
    </source>
</evidence>
<reference evidence="2" key="1">
    <citation type="submission" date="2022-11" db="UniProtKB">
        <authorList>
            <consortium name="WormBaseParasite"/>
        </authorList>
    </citation>
    <scope>IDENTIFICATION</scope>
</reference>
<dbReference type="WBParaSite" id="ACRNAN_scaffold3003.g11191.t1">
    <property type="protein sequence ID" value="ACRNAN_scaffold3003.g11191.t1"/>
    <property type="gene ID" value="ACRNAN_scaffold3003.g11191"/>
</dbReference>
<proteinExistence type="predicted"/>
<name>A0A914DND3_9BILA</name>
<dbReference type="AlphaFoldDB" id="A0A914DND3"/>
<sequence length="175" mass="20750">MAISCDCFELFPISRNPSILKRNTDPYLIRFEIDDFPLEAEYIDLLVKTVSQAETFDLNVSMVSFLELNFVGFRKLLEMFETTRRPSEFLRHINFDFTVSSMNNWTKHTLTSNIQNELGKRVQPKIIGQNQEFMHQCIVYEIKRQDNWKLKVEIRISFNDTLHIITSLDMFVERA</sequence>
<keyword evidence="1" id="KW-1185">Reference proteome</keyword>
<dbReference type="Proteomes" id="UP000887540">
    <property type="component" value="Unplaced"/>
</dbReference>